<dbReference type="EMBL" id="JABGBN010000001">
    <property type="protein sequence ID" value="NOL50979.1"/>
    <property type="molecule type" value="Genomic_DNA"/>
</dbReference>
<name>A0A849NZL9_9BURK</name>
<evidence type="ECO:0000256" key="3">
    <source>
        <dbReference type="ARBA" id="ARBA00022692"/>
    </source>
</evidence>
<sequence length="195" mass="21093">MNALLVSTGIVALAEMGDKTQLLAFLLAARFKKPLPIILGITIATIFNHALAGAVGVWVSQFLSPEVLRWVLGLSFIAMAIWMLIPDKLDEDDVSLASSRWGIFGLTCITFFLAEMGDKTQIATVAMAARFDDAILVVIGTTLGMLLANVPAVFLGEKFAKRFSPKLIHAISACIFAVMGILTLLKIDQFFSSLM</sequence>
<keyword evidence="3 6" id="KW-0812">Transmembrane</keyword>
<feature type="transmembrane region" description="Helical" evidence="6">
    <location>
        <begin position="134"/>
        <end position="155"/>
    </location>
</feature>
<dbReference type="GO" id="GO:0016020">
    <property type="term" value="C:membrane"/>
    <property type="evidence" value="ECO:0007669"/>
    <property type="project" value="UniProtKB-SubCell"/>
</dbReference>
<dbReference type="GO" id="GO:0046873">
    <property type="term" value="F:metal ion transmembrane transporter activity"/>
    <property type="evidence" value="ECO:0007669"/>
    <property type="project" value="InterPro"/>
</dbReference>
<dbReference type="AlphaFoldDB" id="A0A849NZL9"/>
<feature type="transmembrane region" description="Helical" evidence="6">
    <location>
        <begin position="167"/>
        <end position="185"/>
    </location>
</feature>
<evidence type="ECO:0000256" key="2">
    <source>
        <dbReference type="ARBA" id="ARBA00009190"/>
    </source>
</evidence>
<gene>
    <name evidence="7" type="ORF">HKX39_02140</name>
</gene>
<dbReference type="InterPro" id="IPR001727">
    <property type="entry name" value="GDT1-like"/>
</dbReference>
<comment type="subcellular location">
    <subcellularLocation>
        <location evidence="1 6">Membrane</location>
        <topology evidence="1 6">Multi-pass membrane protein</topology>
    </subcellularLocation>
</comment>
<feature type="transmembrane region" description="Helical" evidence="6">
    <location>
        <begin position="97"/>
        <end position="114"/>
    </location>
</feature>
<keyword evidence="8" id="KW-1185">Reference proteome</keyword>
<evidence type="ECO:0000256" key="4">
    <source>
        <dbReference type="ARBA" id="ARBA00022989"/>
    </source>
</evidence>
<dbReference type="PANTHER" id="PTHR12608">
    <property type="entry name" value="TRANSMEMBRANE PROTEIN HTP-1 RELATED"/>
    <property type="match status" value="1"/>
</dbReference>
<dbReference type="Pfam" id="PF01169">
    <property type="entry name" value="GDT1"/>
    <property type="match status" value="2"/>
</dbReference>
<protein>
    <recommendedName>
        <fullName evidence="6">GDT1 family protein</fullName>
    </recommendedName>
</protein>
<feature type="transmembrane region" description="Helical" evidence="6">
    <location>
        <begin position="67"/>
        <end position="85"/>
    </location>
</feature>
<evidence type="ECO:0000256" key="5">
    <source>
        <dbReference type="ARBA" id="ARBA00023136"/>
    </source>
</evidence>
<evidence type="ECO:0000313" key="8">
    <source>
        <dbReference type="Proteomes" id="UP000537862"/>
    </source>
</evidence>
<dbReference type="RefSeq" id="WP_171679657.1">
    <property type="nucleotide sequence ID" value="NZ_JABGBN010000001.1"/>
</dbReference>
<organism evidence="7 8">
    <name type="scientific">Pelistega suis</name>
    <dbReference type="NCBI Taxonomy" id="1631957"/>
    <lineage>
        <taxon>Bacteria</taxon>
        <taxon>Pseudomonadati</taxon>
        <taxon>Pseudomonadota</taxon>
        <taxon>Betaproteobacteria</taxon>
        <taxon>Burkholderiales</taxon>
        <taxon>Alcaligenaceae</taxon>
        <taxon>Pelistega</taxon>
    </lineage>
</organism>
<reference evidence="7 8" key="1">
    <citation type="submission" date="2020-05" db="EMBL/GenBank/DDBJ databases">
        <authorList>
            <person name="Niu N."/>
        </authorList>
    </citation>
    <scope>NUCLEOTIDE SEQUENCE [LARGE SCALE GENOMIC DNA]</scope>
    <source>
        <strain evidence="7 8">3340-03</strain>
    </source>
</reference>
<dbReference type="Proteomes" id="UP000537862">
    <property type="component" value="Unassembled WGS sequence"/>
</dbReference>
<keyword evidence="4 6" id="KW-1133">Transmembrane helix</keyword>
<dbReference type="PANTHER" id="PTHR12608:SF1">
    <property type="entry name" value="TRANSMEMBRANE PROTEIN 165"/>
    <property type="match status" value="1"/>
</dbReference>
<evidence type="ECO:0000256" key="1">
    <source>
        <dbReference type="ARBA" id="ARBA00004141"/>
    </source>
</evidence>
<evidence type="ECO:0000256" key="6">
    <source>
        <dbReference type="RuleBase" id="RU365102"/>
    </source>
</evidence>
<accession>A0A849NZL9</accession>
<comment type="similarity">
    <text evidence="2 6">Belongs to the GDT1 family.</text>
</comment>
<evidence type="ECO:0000313" key="7">
    <source>
        <dbReference type="EMBL" id="NOL50979.1"/>
    </source>
</evidence>
<proteinExistence type="inferred from homology"/>
<feature type="transmembrane region" description="Helical" evidence="6">
    <location>
        <begin position="38"/>
        <end position="60"/>
    </location>
</feature>
<comment type="caution">
    <text evidence="7">The sequence shown here is derived from an EMBL/GenBank/DDBJ whole genome shotgun (WGS) entry which is preliminary data.</text>
</comment>
<keyword evidence="5 6" id="KW-0472">Membrane</keyword>